<sequence>MTDTEVISEIVAARTNLERAQAHLRDRVREAVALGRSVTEVAAAADVTRQTVYRWAEDTSRTLIVRDALDEALTLLATVIGPTHEPAVRALVGAGVEAQVAGTAVALASLTDTATTQLDARGRATVTTATRIVEAARAAHDATGTWPSTVTLD</sequence>
<dbReference type="RefSeq" id="WP_168448308.1">
    <property type="nucleotide sequence ID" value="NZ_JAAXOW010000007.1"/>
</dbReference>
<evidence type="ECO:0000313" key="1">
    <source>
        <dbReference type="EMBL" id="NKX94234.1"/>
    </source>
</evidence>
<evidence type="ECO:0000313" key="2">
    <source>
        <dbReference type="Proteomes" id="UP000774283"/>
    </source>
</evidence>
<keyword evidence="2" id="KW-1185">Reference proteome</keyword>
<comment type="caution">
    <text evidence="1">The sequence shown here is derived from an EMBL/GenBank/DDBJ whole genome shotgun (WGS) entry which is preliminary data.</text>
</comment>
<dbReference type="EMBL" id="JAAXOW010000007">
    <property type="protein sequence ID" value="NKX94234.1"/>
    <property type="molecule type" value="Genomic_DNA"/>
</dbReference>
<name>A0A9X5ISK4_9MICO</name>
<dbReference type="AlphaFoldDB" id="A0A9X5ISK4"/>
<reference evidence="1 2" key="1">
    <citation type="submission" date="2020-04" db="EMBL/GenBank/DDBJ databases">
        <title>MicrobeNet Type strains.</title>
        <authorList>
            <person name="Nicholson A.C."/>
        </authorList>
    </citation>
    <scope>NUCLEOTIDE SEQUENCE [LARGE SCALE GENOMIC DNA]</scope>
    <source>
        <strain evidence="1 2">ATCC BAA-789</strain>
    </source>
</reference>
<accession>A0A9X5ISK4</accession>
<protein>
    <submittedName>
        <fullName evidence="1">Uncharacterized protein</fullName>
    </submittedName>
</protein>
<organism evidence="1 2">
    <name type="scientific">Sanguibacter hominis ATCC BAA-789</name>
    <dbReference type="NCBI Taxonomy" id="1312740"/>
    <lineage>
        <taxon>Bacteria</taxon>
        <taxon>Bacillati</taxon>
        <taxon>Actinomycetota</taxon>
        <taxon>Actinomycetes</taxon>
        <taxon>Micrococcales</taxon>
        <taxon>Sanguibacteraceae</taxon>
        <taxon>Sanguibacter</taxon>
    </lineage>
</organism>
<gene>
    <name evidence="1" type="ORF">HF995_13310</name>
</gene>
<proteinExistence type="predicted"/>
<dbReference type="Proteomes" id="UP000774283">
    <property type="component" value="Unassembled WGS sequence"/>
</dbReference>